<reference evidence="2 3" key="1">
    <citation type="journal article" date="2016" name="Int. J. Syst. Evol. Microbiol.">
        <title>Polaribacter haliotis sp. nov., isolated from the gut of abalone Haliotis discus hannai.</title>
        <authorList>
            <person name="Kim Y.O."/>
            <person name="Park I.S."/>
            <person name="Park S."/>
            <person name="Nam B.H."/>
            <person name="Park J.M."/>
            <person name="Kim D.G."/>
            <person name="Yoon J.H."/>
        </authorList>
    </citation>
    <scope>NUCLEOTIDE SEQUENCE [LARGE SCALE GENOMIC DNA]</scope>
    <source>
        <strain evidence="2 3">KCTC 52418</strain>
    </source>
</reference>
<organism evidence="2 3">
    <name type="scientific">Polaribacter haliotis</name>
    <dbReference type="NCBI Taxonomy" id="1888915"/>
    <lineage>
        <taxon>Bacteria</taxon>
        <taxon>Pseudomonadati</taxon>
        <taxon>Bacteroidota</taxon>
        <taxon>Flavobacteriia</taxon>
        <taxon>Flavobacteriales</taxon>
        <taxon>Flavobacteriaceae</taxon>
    </lineage>
</organism>
<dbReference type="OrthoDB" id="214902at2"/>
<dbReference type="Proteomes" id="UP000516764">
    <property type="component" value="Chromosome"/>
</dbReference>
<dbReference type="AlphaFoldDB" id="A0A7L8AET8"/>
<accession>A0A7L8AET8</accession>
<dbReference type="SUPFAM" id="SSF159894">
    <property type="entry name" value="YgaC/TfoX-N like"/>
    <property type="match status" value="1"/>
</dbReference>
<proteinExistence type="predicted"/>
<evidence type="ECO:0000259" key="1">
    <source>
        <dbReference type="Pfam" id="PF04993"/>
    </source>
</evidence>
<evidence type="ECO:0000313" key="3">
    <source>
        <dbReference type="Proteomes" id="UP000516764"/>
    </source>
</evidence>
<dbReference type="InterPro" id="IPR007076">
    <property type="entry name" value="TfoX_N"/>
</dbReference>
<feature type="domain" description="TfoX N-terminal" evidence="1">
    <location>
        <begin position="21"/>
        <end position="103"/>
    </location>
</feature>
<dbReference type="KEGG" id="phal:H9I45_14330"/>
<gene>
    <name evidence="2" type="ORF">H9I45_14330</name>
</gene>
<sequence length="118" mass="13605">MAYNEFLADRVSQFLVEKSVPFETKKMMGGLLFKVDDKMLVGVNKDEIMARINPDIYEASLLKEGCNKMNFTGRPMKGFVFLSDEAIDLDENLHYWLQLALDFNPFAKASKKRKTTKK</sequence>
<keyword evidence="3" id="KW-1185">Reference proteome</keyword>
<dbReference type="RefSeq" id="WP_088354445.1">
    <property type="nucleotide sequence ID" value="NZ_CP061813.1"/>
</dbReference>
<evidence type="ECO:0000313" key="2">
    <source>
        <dbReference type="EMBL" id="QOD60502.1"/>
    </source>
</evidence>
<dbReference type="Pfam" id="PF04993">
    <property type="entry name" value="TfoX_N"/>
    <property type="match status" value="1"/>
</dbReference>
<dbReference type="Gene3D" id="3.30.1460.30">
    <property type="entry name" value="YgaC/TfoX-N like chaperone"/>
    <property type="match status" value="1"/>
</dbReference>
<dbReference type="EMBL" id="CP061813">
    <property type="protein sequence ID" value="QOD60502.1"/>
    <property type="molecule type" value="Genomic_DNA"/>
</dbReference>
<name>A0A7L8AET8_9FLAO</name>
<protein>
    <submittedName>
        <fullName evidence="2">TfoX/Sxy family protein</fullName>
    </submittedName>
</protein>